<feature type="region of interest" description="Disordered" evidence="1">
    <location>
        <begin position="284"/>
        <end position="313"/>
    </location>
</feature>
<feature type="compositionally biased region" description="Polar residues" evidence="1">
    <location>
        <begin position="191"/>
        <end position="204"/>
    </location>
</feature>
<evidence type="ECO:0000256" key="1">
    <source>
        <dbReference type="SAM" id="MobiDB-lite"/>
    </source>
</evidence>
<accession>A0AAV6LPW0</accession>
<reference evidence="2" key="1">
    <citation type="submission" date="2020-08" db="EMBL/GenBank/DDBJ databases">
        <title>Plant Genome Project.</title>
        <authorList>
            <person name="Zhang R.-G."/>
        </authorList>
    </citation>
    <scope>NUCLEOTIDE SEQUENCE</scope>
    <source>
        <strain evidence="2">WSP0</strain>
        <tissue evidence="2">Leaf</tissue>
    </source>
</reference>
<feature type="region of interest" description="Disordered" evidence="1">
    <location>
        <begin position="35"/>
        <end position="67"/>
    </location>
</feature>
<dbReference type="AlphaFoldDB" id="A0AAV6LPW0"/>
<sequence length="313" mass="34172">MLDIVGHLEDELNILEDPFVLDVVTAKLQSIQQSWRKAEKQTPQPPTSPGCGAISPNSNKKSSPSRKIQQALFQEGLILEAEERAREQQYEQSDPLQQQQRNQVSSILAPKTLINLRGIPYLEGDPNMGYDEIDTKPRRPWTSIGSSRTCKPKQSYGNLCALATAAHASQNRDGTVSLVEKENLRVDCDQPLQSSSSPLDTPSNGEELSDSEDELLGVLEGVVSSNKDKGEMSQHIKSATSLVTTLSELNSSLAPEPPDRSGSGVSKAAADLVSKGSSGFNKYLSKSAKKRMKKQAKEELMEGINSRPQVQNN</sequence>
<dbReference type="Proteomes" id="UP000823749">
    <property type="component" value="Chromosome 1"/>
</dbReference>
<protein>
    <submittedName>
        <fullName evidence="2">Uncharacterized protein</fullName>
    </submittedName>
</protein>
<name>A0AAV6LPW0_9ERIC</name>
<feature type="region of interest" description="Disordered" evidence="1">
    <location>
        <begin position="187"/>
        <end position="211"/>
    </location>
</feature>
<proteinExistence type="predicted"/>
<comment type="caution">
    <text evidence="2">The sequence shown here is derived from an EMBL/GenBank/DDBJ whole genome shotgun (WGS) entry which is preliminary data.</text>
</comment>
<feature type="region of interest" description="Disordered" evidence="1">
    <location>
        <begin position="248"/>
        <end position="269"/>
    </location>
</feature>
<evidence type="ECO:0000313" key="3">
    <source>
        <dbReference type="Proteomes" id="UP000823749"/>
    </source>
</evidence>
<evidence type="ECO:0000313" key="2">
    <source>
        <dbReference type="EMBL" id="KAG5565782.1"/>
    </source>
</evidence>
<dbReference type="EMBL" id="JACTNZ010000001">
    <property type="protein sequence ID" value="KAG5565782.1"/>
    <property type="molecule type" value="Genomic_DNA"/>
</dbReference>
<keyword evidence="3" id="KW-1185">Reference proteome</keyword>
<gene>
    <name evidence="2" type="ORF">RHGRI_001640</name>
</gene>
<organism evidence="2 3">
    <name type="scientific">Rhododendron griersonianum</name>
    <dbReference type="NCBI Taxonomy" id="479676"/>
    <lineage>
        <taxon>Eukaryota</taxon>
        <taxon>Viridiplantae</taxon>
        <taxon>Streptophyta</taxon>
        <taxon>Embryophyta</taxon>
        <taxon>Tracheophyta</taxon>
        <taxon>Spermatophyta</taxon>
        <taxon>Magnoliopsida</taxon>
        <taxon>eudicotyledons</taxon>
        <taxon>Gunneridae</taxon>
        <taxon>Pentapetalae</taxon>
        <taxon>asterids</taxon>
        <taxon>Ericales</taxon>
        <taxon>Ericaceae</taxon>
        <taxon>Ericoideae</taxon>
        <taxon>Rhodoreae</taxon>
        <taxon>Rhododendron</taxon>
    </lineage>
</organism>